<dbReference type="OrthoDB" id="6311977at2"/>
<organism evidence="1 2">
    <name type="scientific">Pseudoalteromonas luteoviolacea</name>
    <dbReference type="NCBI Taxonomy" id="43657"/>
    <lineage>
        <taxon>Bacteria</taxon>
        <taxon>Pseudomonadati</taxon>
        <taxon>Pseudomonadota</taxon>
        <taxon>Gammaproteobacteria</taxon>
        <taxon>Alteromonadales</taxon>
        <taxon>Pseudoalteromonadaceae</taxon>
        <taxon>Pseudoalteromonas</taxon>
    </lineage>
</organism>
<gene>
    <name evidence="1" type="ORF">A7985_19230</name>
</gene>
<dbReference type="AlphaFoldDB" id="A0A1C0TMA3"/>
<evidence type="ECO:0000313" key="1">
    <source>
        <dbReference type="EMBL" id="OCQ20024.1"/>
    </source>
</evidence>
<accession>A0A1C0TMA3</accession>
<dbReference type="EMBL" id="MAUJ01000007">
    <property type="protein sequence ID" value="OCQ20024.1"/>
    <property type="molecule type" value="Genomic_DNA"/>
</dbReference>
<reference evidence="2" key="1">
    <citation type="submission" date="2016-07" db="EMBL/GenBank/DDBJ databases">
        <authorList>
            <person name="Florea S."/>
            <person name="Webb J.S."/>
            <person name="Jaromczyk J."/>
            <person name="Schardl C.L."/>
        </authorList>
    </citation>
    <scope>NUCLEOTIDE SEQUENCE [LARGE SCALE GENOMIC DNA]</scope>
    <source>
        <strain evidence="2">IPB1</strain>
    </source>
</reference>
<name>A0A1C0TMA3_9GAMM</name>
<dbReference type="Proteomes" id="UP000093366">
    <property type="component" value="Unassembled WGS sequence"/>
</dbReference>
<dbReference type="RefSeq" id="WP_065792061.1">
    <property type="nucleotide sequence ID" value="NZ_MAUJ01000007.1"/>
</dbReference>
<comment type="caution">
    <text evidence="1">The sequence shown here is derived from an EMBL/GenBank/DDBJ whole genome shotgun (WGS) entry which is preliminary data.</text>
</comment>
<evidence type="ECO:0000313" key="2">
    <source>
        <dbReference type="Proteomes" id="UP000093366"/>
    </source>
</evidence>
<protein>
    <submittedName>
        <fullName evidence="1">Uncharacterized protein</fullName>
    </submittedName>
</protein>
<sequence length="509" mass="57500">MQLKSLALILSSIFTTQGQAQMLEKLDFERSTEQVEVNYGDVTAIEQTNVNPISGSYSLKVSALSHFEIMRVFEINQTLSNPTQFKVSFDVQLPEIQNSKYQGNTSLYTSLMVEFDDGSQMQVYTSEGDNISQQPHSIHSFDVATTLPSGKHIKQVTAYWSTHLLDEMPVLFDNIEAQLTDNSEHDSTVIQHFLMDDTTTATIEQLQQRFSGNIVLSHEYGNSNAPSLQINADSEGRYRTKFELSNLFIVHSTPNYIATSLTLHNPSTEAVEVKLSGQAYFNRELTGQANTTSRYDRLTLAPNARKTVPLMLDFSDDYYTSGISSMQFEIEAERSILIDSARVHTAEIRSDGAFYQVFNNYDSGHIDFTTQYPEDVSISIESNSQFNSSPSLKLALSPWRQASYSYFFPWGETRFATQIHTQLDANITAATYGKPVQVCTDVYYRTGGKDTFCEVRTLGTGSYQINEMYPIDPTKPLHRFLIRVRSFSSSPATVNIDNFSLKYWQPAFN</sequence>
<proteinExistence type="predicted"/>